<feature type="domain" description="MurNAc-LAA" evidence="4">
    <location>
        <begin position="99"/>
        <end position="222"/>
    </location>
</feature>
<evidence type="ECO:0000256" key="1">
    <source>
        <dbReference type="ARBA" id="ARBA00001561"/>
    </source>
</evidence>
<dbReference type="PANTHER" id="PTHR30404">
    <property type="entry name" value="N-ACETYLMURAMOYL-L-ALANINE AMIDASE"/>
    <property type="match status" value="1"/>
</dbReference>
<dbReference type="EMBL" id="JBHUHZ010000002">
    <property type="protein sequence ID" value="MFD2163423.1"/>
    <property type="molecule type" value="Genomic_DNA"/>
</dbReference>
<reference evidence="6" key="1">
    <citation type="journal article" date="2019" name="Int. J. Syst. Evol. Microbiol.">
        <title>The Global Catalogue of Microorganisms (GCM) 10K type strain sequencing project: providing services to taxonomists for standard genome sequencing and annotation.</title>
        <authorList>
            <consortium name="The Broad Institute Genomics Platform"/>
            <consortium name="The Broad Institute Genome Sequencing Center for Infectious Disease"/>
            <person name="Wu L."/>
            <person name="Ma J."/>
        </authorList>
    </citation>
    <scope>NUCLEOTIDE SEQUENCE [LARGE SCALE GENOMIC DNA]</scope>
    <source>
        <strain evidence="6">KCTC 42217</strain>
    </source>
</reference>
<organism evidence="5 6">
    <name type="scientific">Paradesertivirga mongoliensis</name>
    <dbReference type="NCBI Taxonomy" id="2100740"/>
    <lineage>
        <taxon>Bacteria</taxon>
        <taxon>Pseudomonadati</taxon>
        <taxon>Bacteroidota</taxon>
        <taxon>Sphingobacteriia</taxon>
        <taxon>Sphingobacteriales</taxon>
        <taxon>Sphingobacteriaceae</taxon>
        <taxon>Paradesertivirga</taxon>
    </lineage>
</organism>
<dbReference type="Pfam" id="PF01520">
    <property type="entry name" value="Amidase_3"/>
    <property type="match status" value="1"/>
</dbReference>
<dbReference type="SUPFAM" id="SSF53187">
    <property type="entry name" value="Zn-dependent exopeptidases"/>
    <property type="match status" value="1"/>
</dbReference>
<keyword evidence="3" id="KW-0378">Hydrolase</keyword>
<evidence type="ECO:0000259" key="4">
    <source>
        <dbReference type="SMART" id="SM00646"/>
    </source>
</evidence>
<evidence type="ECO:0000256" key="2">
    <source>
        <dbReference type="ARBA" id="ARBA00011901"/>
    </source>
</evidence>
<dbReference type="CDD" id="cd02696">
    <property type="entry name" value="MurNAc-LAA"/>
    <property type="match status" value="1"/>
</dbReference>
<accession>A0ABW4ZMS6</accession>
<comment type="caution">
    <text evidence="5">The sequence shown here is derived from an EMBL/GenBank/DDBJ whole genome shotgun (WGS) entry which is preliminary data.</text>
</comment>
<dbReference type="EC" id="3.5.1.28" evidence="2"/>
<evidence type="ECO:0000313" key="5">
    <source>
        <dbReference type="EMBL" id="MFD2163423.1"/>
    </source>
</evidence>
<evidence type="ECO:0000313" key="6">
    <source>
        <dbReference type="Proteomes" id="UP001597387"/>
    </source>
</evidence>
<dbReference type="Proteomes" id="UP001597387">
    <property type="component" value="Unassembled WGS sequence"/>
</dbReference>
<sequence length="230" mass="25601">MMVKKTGFVVGCLLAFLIFPFFVSARDEILADTLKRTTAMKFRVVLDPGHGGRDSATRAGAISEKHLVLSIAKAVKTRLEQEGFDVVMTRERDEFVSLSQRALVKGDVFISLHANTVADTVGEGIRSMIKGIEIYTTNHMERSEEYSGKSKRLALAFQQQLSELRGINLRGIKEKSLAVLNQNQSPAILIELGFISNKEDLAFLINHLNYPNIAAAFVKAIKIYRSNLSR</sequence>
<dbReference type="RefSeq" id="WP_255900890.1">
    <property type="nucleotide sequence ID" value="NZ_JAFMZO010000002.1"/>
</dbReference>
<proteinExistence type="predicted"/>
<dbReference type="SMART" id="SM00646">
    <property type="entry name" value="Ami_3"/>
    <property type="match status" value="1"/>
</dbReference>
<dbReference type="PANTHER" id="PTHR30404:SF0">
    <property type="entry name" value="N-ACETYLMURAMOYL-L-ALANINE AMIDASE AMIC"/>
    <property type="match status" value="1"/>
</dbReference>
<evidence type="ECO:0000256" key="3">
    <source>
        <dbReference type="ARBA" id="ARBA00022801"/>
    </source>
</evidence>
<dbReference type="Gene3D" id="3.40.630.40">
    <property type="entry name" value="Zn-dependent exopeptidases"/>
    <property type="match status" value="1"/>
</dbReference>
<dbReference type="InterPro" id="IPR050695">
    <property type="entry name" value="N-acetylmuramoyl_amidase_3"/>
</dbReference>
<name>A0ABW4ZMS6_9SPHI</name>
<protein>
    <recommendedName>
        <fullName evidence="2">N-acetylmuramoyl-L-alanine amidase</fullName>
        <ecNumber evidence="2">3.5.1.28</ecNumber>
    </recommendedName>
</protein>
<keyword evidence="6" id="KW-1185">Reference proteome</keyword>
<comment type="catalytic activity">
    <reaction evidence="1">
        <text>Hydrolyzes the link between N-acetylmuramoyl residues and L-amino acid residues in certain cell-wall glycopeptides.</text>
        <dbReference type="EC" id="3.5.1.28"/>
    </reaction>
</comment>
<dbReference type="InterPro" id="IPR002508">
    <property type="entry name" value="MurNAc-LAA_cat"/>
</dbReference>
<gene>
    <name evidence="5" type="ORF">ACFSJU_13530</name>
</gene>